<comment type="subcellular location">
    <subcellularLocation>
        <location evidence="1">Cell membrane</location>
        <topology evidence="1">Multi-pass membrane protein</topology>
    </subcellularLocation>
</comment>
<evidence type="ECO:0000256" key="6">
    <source>
        <dbReference type="ARBA" id="ARBA00023136"/>
    </source>
</evidence>
<gene>
    <name evidence="8" type="ORF">L6773_06965</name>
</gene>
<proteinExistence type="inferred from homology"/>
<dbReference type="RefSeq" id="WP_237853144.1">
    <property type="nucleotide sequence ID" value="NZ_JAKLWS010000006.1"/>
</dbReference>
<dbReference type="EMBL" id="JAKLWS010000006">
    <property type="protein sequence ID" value="MCG2588302.1"/>
    <property type="molecule type" value="Genomic_DNA"/>
</dbReference>
<feature type="transmembrane region" description="Helical" evidence="7">
    <location>
        <begin position="29"/>
        <end position="49"/>
    </location>
</feature>
<evidence type="ECO:0000256" key="2">
    <source>
        <dbReference type="ARBA" id="ARBA00006228"/>
    </source>
</evidence>
<keyword evidence="5 7" id="KW-1133">Transmembrane helix</keyword>
<feature type="transmembrane region" description="Helical" evidence="7">
    <location>
        <begin position="5"/>
        <end position="23"/>
    </location>
</feature>
<dbReference type="PANTHER" id="PTHR34584">
    <property type="entry name" value="NA(+)/H(+) ANTIPORTER SUBUNIT E1"/>
    <property type="match status" value="1"/>
</dbReference>
<comment type="similarity">
    <text evidence="2">Belongs to the CPA3 antiporters (TC 2.A.63) subunit E family.</text>
</comment>
<keyword evidence="6 7" id="KW-0472">Membrane</keyword>
<dbReference type="Pfam" id="PF01899">
    <property type="entry name" value="MNHE"/>
    <property type="match status" value="1"/>
</dbReference>
<evidence type="ECO:0000256" key="5">
    <source>
        <dbReference type="ARBA" id="ARBA00022989"/>
    </source>
</evidence>
<evidence type="ECO:0000256" key="1">
    <source>
        <dbReference type="ARBA" id="ARBA00004651"/>
    </source>
</evidence>
<accession>A0ABS9KBS4</accession>
<keyword evidence="3" id="KW-1003">Cell membrane</keyword>
<evidence type="ECO:0000313" key="8">
    <source>
        <dbReference type="EMBL" id="MCG2588302.1"/>
    </source>
</evidence>
<evidence type="ECO:0000256" key="3">
    <source>
        <dbReference type="ARBA" id="ARBA00022475"/>
    </source>
</evidence>
<evidence type="ECO:0000256" key="7">
    <source>
        <dbReference type="SAM" id="Phobius"/>
    </source>
</evidence>
<dbReference type="PANTHER" id="PTHR34584:SF1">
    <property type="entry name" value="NA(+)_H(+) ANTIPORTER SUBUNIT E1"/>
    <property type="match status" value="1"/>
</dbReference>
<organism evidence="8 9">
    <name type="scientific">Rhodohalobacter sulfatireducens</name>
    <dbReference type="NCBI Taxonomy" id="2911366"/>
    <lineage>
        <taxon>Bacteria</taxon>
        <taxon>Pseudomonadati</taxon>
        <taxon>Balneolota</taxon>
        <taxon>Balneolia</taxon>
        <taxon>Balneolales</taxon>
        <taxon>Balneolaceae</taxon>
        <taxon>Rhodohalobacter</taxon>
    </lineage>
</organism>
<feature type="transmembrane region" description="Helical" evidence="7">
    <location>
        <begin position="70"/>
        <end position="93"/>
    </location>
</feature>
<keyword evidence="9" id="KW-1185">Reference proteome</keyword>
<evidence type="ECO:0000313" key="9">
    <source>
        <dbReference type="Proteomes" id="UP001165366"/>
    </source>
</evidence>
<comment type="caution">
    <text evidence="8">The sequence shown here is derived from an EMBL/GenBank/DDBJ whole genome shotgun (WGS) entry which is preliminary data.</text>
</comment>
<sequence length="185" mass="21312">MSKFSFFSITLSFISLMLFWIAMSGFLDAIHLTFGVLSVGGVLMLNYQLKKHRFYTDDMDNLDELRLFRAAYYFFWLIYQIIIAGFHVLGIILRPSMPIEPSIIKFRVDLPSSHAKMILGNSITLTPGTLTIDIEGDLFIVHSLDDASFESLKNDEMPRQVLQLFDKEDRSVIRDFEIIKSAEEI</sequence>
<reference evidence="8" key="1">
    <citation type="submission" date="2022-01" db="EMBL/GenBank/DDBJ databases">
        <authorList>
            <person name="Wang Y."/>
        </authorList>
    </citation>
    <scope>NUCLEOTIDE SEQUENCE</scope>
    <source>
        <strain evidence="8">WB101</strain>
    </source>
</reference>
<reference evidence="8" key="2">
    <citation type="submission" date="2024-05" db="EMBL/GenBank/DDBJ databases">
        <title>Rhodohalobacter halophilus gen. nov., sp. nov., a moderately halophilic member of the family Balneolaceae.</title>
        <authorList>
            <person name="Xia J."/>
        </authorList>
    </citation>
    <scope>NUCLEOTIDE SEQUENCE</scope>
    <source>
        <strain evidence="8">WB101</strain>
    </source>
</reference>
<keyword evidence="4 7" id="KW-0812">Transmembrane</keyword>
<protein>
    <submittedName>
        <fullName evidence="8">Na+/H+ antiporter subunit E</fullName>
    </submittedName>
</protein>
<name>A0ABS9KBS4_9BACT</name>
<dbReference type="InterPro" id="IPR002758">
    <property type="entry name" value="Cation_antiport_E"/>
</dbReference>
<dbReference type="Proteomes" id="UP001165366">
    <property type="component" value="Unassembled WGS sequence"/>
</dbReference>
<evidence type="ECO:0000256" key="4">
    <source>
        <dbReference type="ARBA" id="ARBA00022692"/>
    </source>
</evidence>